<evidence type="ECO:0000313" key="3">
    <source>
        <dbReference type="Proteomes" id="UP000464620"/>
    </source>
</evidence>
<protein>
    <submittedName>
        <fullName evidence="2">Uncharacterized protein</fullName>
    </submittedName>
</protein>
<sequence>MKERKRGKGETDSWRRRRRGGEERDCAARWASLPPRRRRDCRSRRALHARRRRYNFHHHRPVRGVEIASPSWILDAAAVESGAVTAKGGVSRITVSCEPLTEKKLHPRPCCAAPALLGFHRRRPRGSWCRHRRRPPELLSASASGLCKLPEPTATRADQNHHCGCRWDCERKKETLVLSQPFPGEKSVAPPCLAAGNATAVAEKFVGHRCRFRWLSGCRRTGLETVAVSVQPFLLRFELLRLLRTQVEPSCWLQLVLG</sequence>
<gene>
    <name evidence="2" type="ORF">DS421_19g657790</name>
</gene>
<dbReference type="AlphaFoldDB" id="A0A6B9V8D8"/>
<accession>A0A6B9V8D8</accession>
<reference evidence="2 3" key="1">
    <citation type="submission" date="2020-01" db="EMBL/GenBank/DDBJ databases">
        <title>Genome sequence of Arachis hypogaea, cultivar Shitouqi.</title>
        <authorList>
            <person name="Zhuang W."/>
            <person name="Chen H."/>
            <person name="Varshney R."/>
            <person name="Wang D."/>
            <person name="Ming R."/>
        </authorList>
    </citation>
    <scope>NUCLEOTIDE SEQUENCE [LARGE SCALE GENOMIC DNA]</scope>
    <source>
        <tissue evidence="2">Young leaf</tissue>
    </source>
</reference>
<dbReference type="Proteomes" id="UP000464620">
    <property type="component" value="Chromosome B09"/>
</dbReference>
<evidence type="ECO:0000313" key="2">
    <source>
        <dbReference type="EMBL" id="QHN78006.1"/>
    </source>
</evidence>
<name>A0A6B9V8D8_ARAHY</name>
<proteinExistence type="predicted"/>
<organism evidence="2 3">
    <name type="scientific">Arachis hypogaea</name>
    <name type="common">Peanut</name>
    <dbReference type="NCBI Taxonomy" id="3818"/>
    <lineage>
        <taxon>Eukaryota</taxon>
        <taxon>Viridiplantae</taxon>
        <taxon>Streptophyta</taxon>
        <taxon>Embryophyta</taxon>
        <taxon>Tracheophyta</taxon>
        <taxon>Spermatophyta</taxon>
        <taxon>Magnoliopsida</taxon>
        <taxon>eudicotyledons</taxon>
        <taxon>Gunneridae</taxon>
        <taxon>Pentapetalae</taxon>
        <taxon>rosids</taxon>
        <taxon>fabids</taxon>
        <taxon>Fabales</taxon>
        <taxon>Fabaceae</taxon>
        <taxon>Papilionoideae</taxon>
        <taxon>50 kb inversion clade</taxon>
        <taxon>dalbergioids sensu lato</taxon>
        <taxon>Dalbergieae</taxon>
        <taxon>Pterocarpus clade</taxon>
        <taxon>Arachis</taxon>
    </lineage>
</organism>
<evidence type="ECO:0000256" key="1">
    <source>
        <dbReference type="SAM" id="MobiDB-lite"/>
    </source>
</evidence>
<feature type="region of interest" description="Disordered" evidence="1">
    <location>
        <begin position="1"/>
        <end position="26"/>
    </location>
</feature>
<dbReference type="EMBL" id="CP031001">
    <property type="protein sequence ID" value="QHN78006.1"/>
    <property type="molecule type" value="Genomic_DNA"/>
</dbReference>